<protein>
    <recommendedName>
        <fullName evidence="5">Organic solvent tolerance-like N-terminal domain-containing protein</fullName>
    </recommendedName>
</protein>
<feature type="compositionally biased region" description="Acidic residues" evidence="1">
    <location>
        <begin position="234"/>
        <end position="245"/>
    </location>
</feature>
<organism evidence="3 4">
    <name type="scientific">Flammeovirga aprica JL-4</name>
    <dbReference type="NCBI Taxonomy" id="694437"/>
    <lineage>
        <taxon>Bacteria</taxon>
        <taxon>Pseudomonadati</taxon>
        <taxon>Bacteroidota</taxon>
        <taxon>Cytophagia</taxon>
        <taxon>Cytophagales</taxon>
        <taxon>Flammeovirgaceae</taxon>
        <taxon>Flammeovirga</taxon>
    </lineage>
</organism>
<sequence length="1790" mass="202401">MLSKFKYKLLPILFLLSFFSTSLWAQTDFSNVMADSTVKKYYHPFTEYDSFLVDLNLFLQKGVRLGSDTIMVDFESHWENNVIDDNQKEWIYKSTKRMHKNRFKYKKHAALYYGCIMAFIDSAGHNNNQFTRFLEIADTCLISYTPKITHNFFYKSRLFLEQRLVEKSKYTTIKVMGGEYEFAHELAAEGYVSDHMIVDINTDATEGEAPKEDWFANGEGDVAQENTSDSSSDWGDDSSEDENSWEDGGSSDWGDDSSGDDSWDSGSSDWGDDSDWSSDDGSSDWGDDWSGDDSSVKMYDEGSSDSGDNGAEADLYAFSEDCNEQSSEIQNYDPGIADMPPLEGPMLHISEADLLITTKFDTALLEHTVGTFLFKSDTIVCQGGRFYWQNVNFSKDSAWCELPHFSFDTRVAYIEADHAEMYFSHYLDTIAIGAFTYRSGHFNKFPEKAIYPQFISYNNNLNWKNLPEGIEMKGGFAIKGKHTVAKAVSGAPTTITVKNDNSDLFTLKSQKSVRVKEDGKIIKTKSSLVDIYYAESDTVSHPSVNTYISVNDSTKKVYFRKTTDIYRFNPFTLSAQDVNVYADAIEWDLAEDTLDFRITGGEKIVPLIVESEDFFHPGFVSRIQGMKKFHPLMILVNHSRSHRRKCFDAGALAEELQINDEQFDESLRSMAIDGLIDYDPYSRIVKLNEKAYRYLDRYFYASSERRRKAMTSRMNFEHLSARQEKALYDRDFDNLSIAALLPKDESANVTLSLDDSSKLTLKNVPYFPISDSLNVFVTPDSAGLIIEKDRQMTFGGQFMAGTYLFRGQEFTFDYDSFLIQLTDVDSISFVLKDSITGKLKEAPNPLVDTGGTLYINKSFNKSGLLNVNGYPSFNATSDSSEKGGRIYYDRPSILNGAYDKRIVFELDTFTVDASVEHSSVSFDGILNTGGIFPSFKDEVVMDPTSGVFVLERNTNHDAPWADSKGWPIYVKKQKTDYGSKIIGKGHFDGDISLTHKGIRGNGELEYLGSEFKSEDFIFYSDSVTTQGTKGIIESDIHPKVEMHTYEMKWYVFRDSMAFKGTHEEPFTIYNSDTKFSGNLALLPTKVFGEGQVETSESNNKSQNFRFQKDGYISRHSTFDIKSNIEGSPSMHGNDIRVARNVIDNKVLIRTENSSSNSSSLTFPAVNFQTSIKEALWDIEAKNIVMSAGEALKGKFISNEPSQDSLLIEGDSANYDLASSKLNIYNVDRIRVSNLDILPDSLNQTVKISNGATIEPLTNAKIILSRYTKLHTIYNANVELVSSKTVNATGEYNYSNELGESQVIKMDRIIAKEFYNDDINDNTIQNRAYGEVQKDKPLKFVGGLEYYGKIGLVENKKVARFKGGSARLHIPGQSTQWFNYESTNDDDETDSTAHVVVDKNLFTTEENRPLITGLFYDEKNGYIYNSFMERPDGYRQEHRKLFDVEGLLKFESLDGTSNKGVFHIKPNSYFKQLESGEEEFYASIAGNWFSFDHQRNEISFRGKIDLLKPNPKEKIPTIVTSAEGVAMHEIDEITMNASLAIGPKLSTKVSSYILNDMRSNKEDAPRVLPEDYEIDSLGALNHQIVPLFNSTQYKNYLNGYDIAKLLSNYIVILDNPLVWDNNNAAFHSKGEEIKLLSAFGDDINTVVTGFIEIPKEQESGDDGDREPTDRLINIFLEGPTGIWYHIRQDKGELSIFSSNKAFMEDIKKQSDVTAGKAKQTFAFLEWYYNTYKDGSEIPSKYDSELNTAIDKEEEEFGDDFGGTEEETSGEEEEGDSIDSIPAEEEDDGDDF</sequence>
<evidence type="ECO:0000256" key="2">
    <source>
        <dbReference type="SAM" id="SignalP"/>
    </source>
</evidence>
<dbReference type="RefSeq" id="WP_169660106.1">
    <property type="nucleotide sequence ID" value="NZ_JABANE010000121.1"/>
</dbReference>
<gene>
    <name evidence="3" type="ORF">HHU12_28325</name>
</gene>
<evidence type="ECO:0000313" key="3">
    <source>
        <dbReference type="EMBL" id="NME71905.1"/>
    </source>
</evidence>
<dbReference type="EMBL" id="JABANE010000121">
    <property type="protein sequence ID" value="NME71905.1"/>
    <property type="molecule type" value="Genomic_DNA"/>
</dbReference>
<comment type="caution">
    <text evidence="3">The sequence shown here is derived from an EMBL/GenBank/DDBJ whole genome shotgun (WGS) entry which is preliminary data.</text>
</comment>
<keyword evidence="4" id="KW-1185">Reference proteome</keyword>
<reference evidence="3 4" key="1">
    <citation type="submission" date="2020-04" db="EMBL/GenBank/DDBJ databases">
        <title>Flammeovirga sp. SR4, a novel species isolated from seawater.</title>
        <authorList>
            <person name="Wang X."/>
        </authorList>
    </citation>
    <scope>NUCLEOTIDE SEQUENCE [LARGE SCALE GENOMIC DNA]</scope>
    <source>
        <strain evidence="3 4">ATCC 23126</strain>
    </source>
</reference>
<feature type="compositionally biased region" description="Acidic residues" evidence="1">
    <location>
        <begin position="270"/>
        <end position="291"/>
    </location>
</feature>
<feature type="chain" id="PRO_5031004979" description="Organic solvent tolerance-like N-terminal domain-containing protein" evidence="2">
    <location>
        <begin position="26"/>
        <end position="1790"/>
    </location>
</feature>
<name>A0A7X9XCN0_9BACT</name>
<evidence type="ECO:0008006" key="5">
    <source>
        <dbReference type="Google" id="ProtNLM"/>
    </source>
</evidence>
<feature type="region of interest" description="Disordered" evidence="1">
    <location>
        <begin position="220"/>
        <end position="312"/>
    </location>
</feature>
<accession>A0A7X9XCN0</accession>
<dbReference type="Proteomes" id="UP000576082">
    <property type="component" value="Unassembled WGS sequence"/>
</dbReference>
<feature type="signal peptide" evidence="2">
    <location>
        <begin position="1"/>
        <end position="25"/>
    </location>
</feature>
<evidence type="ECO:0000313" key="4">
    <source>
        <dbReference type="Proteomes" id="UP000576082"/>
    </source>
</evidence>
<feature type="compositionally biased region" description="Acidic residues" evidence="1">
    <location>
        <begin position="1750"/>
        <end position="1790"/>
    </location>
</feature>
<keyword evidence="2" id="KW-0732">Signal</keyword>
<proteinExistence type="predicted"/>
<feature type="compositionally biased region" description="Acidic residues" evidence="1">
    <location>
        <begin position="253"/>
        <end position="263"/>
    </location>
</feature>
<evidence type="ECO:0000256" key="1">
    <source>
        <dbReference type="SAM" id="MobiDB-lite"/>
    </source>
</evidence>
<feature type="region of interest" description="Disordered" evidence="1">
    <location>
        <begin position="1744"/>
        <end position="1790"/>
    </location>
</feature>